<feature type="domain" description="Cyclin N-terminal" evidence="3">
    <location>
        <begin position="91"/>
        <end position="188"/>
    </location>
</feature>
<keyword evidence="2" id="KW-1133">Transmembrane helix</keyword>
<gene>
    <name evidence="4" type="ORF">MAM1_0621c11035</name>
</gene>
<reference evidence="4" key="1">
    <citation type="submission" date="2014-09" db="EMBL/GenBank/DDBJ databases">
        <title>Draft genome sequence of an oleaginous Mucoromycotina fungus Mucor ambiguus NBRC6742.</title>
        <authorList>
            <person name="Takeda I."/>
            <person name="Yamane N."/>
            <person name="Morita T."/>
            <person name="Tamano K."/>
            <person name="Machida M."/>
            <person name="Baker S."/>
            <person name="Koike H."/>
        </authorList>
    </citation>
    <scope>NUCLEOTIDE SEQUENCE</scope>
    <source>
        <strain evidence="4">NBRC 6742</strain>
    </source>
</reference>
<keyword evidence="2" id="KW-0472">Membrane</keyword>
<feature type="transmembrane region" description="Helical" evidence="2">
    <location>
        <begin position="255"/>
        <end position="276"/>
    </location>
</feature>
<dbReference type="GO" id="GO:0019901">
    <property type="term" value="F:protein kinase binding"/>
    <property type="evidence" value="ECO:0007669"/>
    <property type="project" value="InterPro"/>
</dbReference>
<dbReference type="PANTHER" id="PTHR15615">
    <property type="match status" value="1"/>
</dbReference>
<dbReference type="AlphaFoldDB" id="A0A0C9N5X0"/>
<dbReference type="InterPro" id="IPR013922">
    <property type="entry name" value="Cyclin_PHO80-like"/>
</dbReference>
<protein>
    <recommendedName>
        <fullName evidence="3">Cyclin N-terminal domain-containing protein</fullName>
    </recommendedName>
</protein>
<evidence type="ECO:0000259" key="3">
    <source>
        <dbReference type="Pfam" id="PF00134"/>
    </source>
</evidence>
<feature type="region of interest" description="Disordered" evidence="1">
    <location>
        <begin position="1"/>
        <end position="25"/>
    </location>
</feature>
<evidence type="ECO:0000256" key="1">
    <source>
        <dbReference type="SAM" id="MobiDB-lite"/>
    </source>
</evidence>
<dbReference type="InterPro" id="IPR006671">
    <property type="entry name" value="Cyclin_N"/>
</dbReference>
<dbReference type="InterPro" id="IPR004345">
    <property type="entry name" value="TB2_DP1_HVA22"/>
</dbReference>
<evidence type="ECO:0000313" key="5">
    <source>
        <dbReference type="Proteomes" id="UP000053815"/>
    </source>
</evidence>
<dbReference type="CDD" id="cd20557">
    <property type="entry name" value="CYCLIN_ScPCL1-like"/>
    <property type="match status" value="1"/>
</dbReference>
<feature type="region of interest" description="Disordered" evidence="1">
    <location>
        <begin position="543"/>
        <end position="596"/>
    </location>
</feature>
<evidence type="ECO:0000256" key="2">
    <source>
        <dbReference type="SAM" id="Phobius"/>
    </source>
</evidence>
<proteinExistence type="predicted"/>
<name>A0A0C9N5X0_9FUNG</name>
<dbReference type="Gene3D" id="1.10.472.10">
    <property type="entry name" value="Cyclin-like"/>
    <property type="match status" value="1"/>
</dbReference>
<dbReference type="GO" id="GO:0000307">
    <property type="term" value="C:cyclin-dependent protein kinase holoenzyme complex"/>
    <property type="evidence" value="ECO:0007669"/>
    <property type="project" value="TreeGrafter"/>
</dbReference>
<keyword evidence="5" id="KW-1185">Reference proteome</keyword>
<dbReference type="PANTHER" id="PTHR15615:SF108">
    <property type="entry name" value="PROTEIN CNPPD1"/>
    <property type="match status" value="1"/>
</dbReference>
<dbReference type="STRING" id="91626.A0A0C9N5X0"/>
<sequence length="607" mass="69836">MAKKDSRNRSLHRKEQSERDKSKFMSDQSVYGQVAAFRQWLGMIQSQGMHGNYVPIPYDMIDLAASFIASVMNGVTSDLLFMTTTLAQSQSYRENVNFIRKTLSKAQISCTSLICSLWYIDQYFQQPHKKVKWHPKDLFLASIVVADKYMADVTWLNSDWSEWTHFTYSNQDINTLEKRFLQDMDFNLYISEINYSNFVSYLEFRLHSRQLLGDVLLLSYRDIDVLSQALNPVYVKRLQLNLRPFEAMILLAKQAISIFVVYTATLMTLVSAGYVLSHHVDVMHLIKDKNDIAIMIMSGIDFFNAHSGSIIQADTSSITMIQDNTSKIIEKCIATIDANAPINISFITEPISKACVDRIKSLEKIYSQSKLYQFLIRKGVYPALLFSAVSGGVGYGAYRTYHRSTKLVLNLLGVLYPTYCCWHLVKSQLHGQEEQLKSWLTYWMIFGSFQVLDHWMASDLFMFSRKKYNLYKLLILYWAQSPHSKGALLLYRHVIQKPIMKSLDRKQGEDDIEEERHLLIEKEQQRVESYRIIDGYSPPNLMASCEGQTDGNNSASSHGSSSSSNSSDDESERLKYRQQQEHQSLNSLSNEKEAFSPLLMNTAEAAW</sequence>
<feature type="compositionally biased region" description="Low complexity" evidence="1">
    <location>
        <begin position="550"/>
        <end position="566"/>
    </location>
</feature>
<dbReference type="InterPro" id="IPR036915">
    <property type="entry name" value="Cyclin-like_sf"/>
</dbReference>
<feature type="compositionally biased region" description="Basic and acidic residues" evidence="1">
    <location>
        <begin position="1"/>
        <end position="24"/>
    </location>
</feature>
<organism evidence="4">
    <name type="scientific">Mucor ambiguus</name>
    <dbReference type="NCBI Taxonomy" id="91626"/>
    <lineage>
        <taxon>Eukaryota</taxon>
        <taxon>Fungi</taxon>
        <taxon>Fungi incertae sedis</taxon>
        <taxon>Mucoromycota</taxon>
        <taxon>Mucoromycotina</taxon>
        <taxon>Mucoromycetes</taxon>
        <taxon>Mucorales</taxon>
        <taxon>Mucorineae</taxon>
        <taxon>Mucoraceae</taxon>
        <taxon>Mucor</taxon>
    </lineage>
</organism>
<dbReference type="Pfam" id="PF00134">
    <property type="entry name" value="Cyclin_N"/>
    <property type="match status" value="1"/>
</dbReference>
<dbReference type="OrthoDB" id="286814at2759"/>
<keyword evidence="2" id="KW-0812">Transmembrane</keyword>
<evidence type="ECO:0000313" key="4">
    <source>
        <dbReference type="EMBL" id="GAN11472.1"/>
    </source>
</evidence>
<dbReference type="EMBL" id="DF836910">
    <property type="protein sequence ID" value="GAN11472.1"/>
    <property type="molecule type" value="Genomic_DNA"/>
</dbReference>
<accession>A0A0C9N5X0</accession>
<dbReference type="GO" id="GO:0005634">
    <property type="term" value="C:nucleus"/>
    <property type="evidence" value="ECO:0007669"/>
    <property type="project" value="TreeGrafter"/>
</dbReference>
<feature type="transmembrane region" description="Helical" evidence="2">
    <location>
        <begin position="379"/>
        <end position="398"/>
    </location>
</feature>
<dbReference type="Pfam" id="PF03134">
    <property type="entry name" value="TB2_DP1_HVA22"/>
    <property type="match status" value="1"/>
</dbReference>
<dbReference type="Proteomes" id="UP000053815">
    <property type="component" value="Unassembled WGS sequence"/>
</dbReference>
<dbReference type="SUPFAM" id="SSF47954">
    <property type="entry name" value="Cyclin-like"/>
    <property type="match status" value="1"/>
</dbReference>
<dbReference type="GO" id="GO:0016538">
    <property type="term" value="F:cyclin-dependent protein serine/threonine kinase regulator activity"/>
    <property type="evidence" value="ECO:0007669"/>
    <property type="project" value="TreeGrafter"/>
</dbReference>